<keyword evidence="2" id="KW-1185">Reference proteome</keyword>
<name>A0A482XB52_LAOST</name>
<accession>A0A482XB52</accession>
<evidence type="ECO:0000313" key="1">
    <source>
        <dbReference type="EMBL" id="RZF42740.1"/>
    </source>
</evidence>
<sequence length="82" mass="9143">MAASMGASDWPRALLRCWIVIGGARKATLSNGRELKLKNEVLEICFIKWLPVWELLIGRELCYVAGLLLVEQERPRSAMGGS</sequence>
<protein>
    <submittedName>
        <fullName evidence="1">Uncharacterized protein</fullName>
    </submittedName>
</protein>
<reference evidence="1 2" key="1">
    <citation type="journal article" date="2017" name="Gigascience">
        <title>Genome sequence of the small brown planthopper, Laodelphax striatellus.</title>
        <authorList>
            <person name="Zhu J."/>
            <person name="Jiang F."/>
            <person name="Wang X."/>
            <person name="Yang P."/>
            <person name="Bao Y."/>
            <person name="Zhao W."/>
            <person name="Wang W."/>
            <person name="Lu H."/>
            <person name="Wang Q."/>
            <person name="Cui N."/>
            <person name="Li J."/>
            <person name="Chen X."/>
            <person name="Luo L."/>
            <person name="Yu J."/>
            <person name="Kang L."/>
            <person name="Cui F."/>
        </authorList>
    </citation>
    <scope>NUCLEOTIDE SEQUENCE [LARGE SCALE GENOMIC DNA]</scope>
    <source>
        <strain evidence="1">Lst14</strain>
    </source>
</reference>
<dbReference type="InParanoid" id="A0A482XB52"/>
<dbReference type="AlphaFoldDB" id="A0A482XB52"/>
<evidence type="ECO:0000313" key="2">
    <source>
        <dbReference type="Proteomes" id="UP000291343"/>
    </source>
</evidence>
<proteinExistence type="predicted"/>
<organism evidence="1 2">
    <name type="scientific">Laodelphax striatellus</name>
    <name type="common">Small brown planthopper</name>
    <name type="synonym">Delphax striatella</name>
    <dbReference type="NCBI Taxonomy" id="195883"/>
    <lineage>
        <taxon>Eukaryota</taxon>
        <taxon>Metazoa</taxon>
        <taxon>Ecdysozoa</taxon>
        <taxon>Arthropoda</taxon>
        <taxon>Hexapoda</taxon>
        <taxon>Insecta</taxon>
        <taxon>Pterygota</taxon>
        <taxon>Neoptera</taxon>
        <taxon>Paraneoptera</taxon>
        <taxon>Hemiptera</taxon>
        <taxon>Auchenorrhyncha</taxon>
        <taxon>Fulgoroidea</taxon>
        <taxon>Delphacidae</taxon>
        <taxon>Criomorphinae</taxon>
        <taxon>Laodelphax</taxon>
    </lineage>
</organism>
<gene>
    <name evidence="1" type="ORF">LSTR_LSTR007717</name>
</gene>
<comment type="caution">
    <text evidence="1">The sequence shown here is derived from an EMBL/GenBank/DDBJ whole genome shotgun (WGS) entry which is preliminary data.</text>
</comment>
<dbReference type="EMBL" id="QKKF02014477">
    <property type="protein sequence ID" value="RZF42740.1"/>
    <property type="molecule type" value="Genomic_DNA"/>
</dbReference>
<dbReference type="Proteomes" id="UP000291343">
    <property type="component" value="Unassembled WGS sequence"/>
</dbReference>